<keyword evidence="3" id="KW-1185">Reference proteome</keyword>
<protein>
    <submittedName>
        <fullName evidence="4">Piwi domain-containing protein</fullName>
    </submittedName>
</protein>
<name>A0A183G0X9_HELPZ</name>
<dbReference type="Gene3D" id="3.30.420.10">
    <property type="entry name" value="Ribonuclease H-like superfamily/Ribonuclease H"/>
    <property type="match status" value="1"/>
</dbReference>
<evidence type="ECO:0000313" key="4">
    <source>
        <dbReference type="WBParaSite" id="HPBE_0001478201-mRNA-1"/>
    </source>
</evidence>
<dbReference type="InterPro" id="IPR003165">
    <property type="entry name" value="Piwi"/>
</dbReference>
<dbReference type="Proteomes" id="UP000050761">
    <property type="component" value="Unassembled WGS sequence"/>
</dbReference>
<dbReference type="AlphaFoldDB" id="A0A183G0X9"/>
<dbReference type="GO" id="GO:0003676">
    <property type="term" value="F:nucleic acid binding"/>
    <property type="evidence" value="ECO:0007669"/>
    <property type="project" value="InterPro"/>
</dbReference>
<dbReference type="InterPro" id="IPR036397">
    <property type="entry name" value="RNaseH_sf"/>
</dbReference>
<accession>A0A3P7ZM84</accession>
<dbReference type="SUPFAM" id="SSF53098">
    <property type="entry name" value="Ribonuclease H-like"/>
    <property type="match status" value="1"/>
</dbReference>
<sequence length="86" mass="9163">MEAVNKGILSLKGSGASKPTVTALAVSKDHERLYKKTITGSRAAEQNIAPGTVVDSVIVSPVINEFYLNAHSTLEVIQLPFLKKAV</sequence>
<organism evidence="3 4">
    <name type="scientific">Heligmosomoides polygyrus</name>
    <name type="common">Parasitic roundworm</name>
    <dbReference type="NCBI Taxonomy" id="6339"/>
    <lineage>
        <taxon>Eukaryota</taxon>
        <taxon>Metazoa</taxon>
        <taxon>Ecdysozoa</taxon>
        <taxon>Nematoda</taxon>
        <taxon>Chromadorea</taxon>
        <taxon>Rhabditida</taxon>
        <taxon>Rhabditina</taxon>
        <taxon>Rhabditomorpha</taxon>
        <taxon>Strongyloidea</taxon>
        <taxon>Heligmosomidae</taxon>
        <taxon>Heligmosomoides</taxon>
    </lineage>
</organism>
<gene>
    <name evidence="2" type="ORF">HPBE_LOCUS14783</name>
</gene>
<evidence type="ECO:0000259" key="1">
    <source>
        <dbReference type="Pfam" id="PF02171"/>
    </source>
</evidence>
<feature type="domain" description="Piwi" evidence="1">
    <location>
        <begin position="17"/>
        <end position="75"/>
    </location>
</feature>
<reference evidence="4" key="2">
    <citation type="submission" date="2019-09" db="UniProtKB">
        <authorList>
            <consortium name="WormBaseParasite"/>
        </authorList>
    </citation>
    <scope>IDENTIFICATION</scope>
</reference>
<reference evidence="2 3" key="1">
    <citation type="submission" date="2018-11" db="EMBL/GenBank/DDBJ databases">
        <authorList>
            <consortium name="Pathogen Informatics"/>
        </authorList>
    </citation>
    <scope>NUCLEOTIDE SEQUENCE [LARGE SCALE GENOMIC DNA]</scope>
</reference>
<dbReference type="Pfam" id="PF02171">
    <property type="entry name" value="Piwi"/>
    <property type="match status" value="1"/>
</dbReference>
<dbReference type="InterPro" id="IPR012337">
    <property type="entry name" value="RNaseH-like_sf"/>
</dbReference>
<dbReference type="EMBL" id="UZAH01028527">
    <property type="protein sequence ID" value="VDP00751.1"/>
    <property type="molecule type" value="Genomic_DNA"/>
</dbReference>
<dbReference type="OrthoDB" id="9981668at2759"/>
<dbReference type="WBParaSite" id="HPBE_0001478201-mRNA-1">
    <property type="protein sequence ID" value="HPBE_0001478201-mRNA-1"/>
    <property type="gene ID" value="HPBE_0001478201"/>
</dbReference>
<evidence type="ECO:0000313" key="3">
    <source>
        <dbReference type="Proteomes" id="UP000050761"/>
    </source>
</evidence>
<proteinExistence type="predicted"/>
<accession>A0A183G0X9</accession>
<evidence type="ECO:0000313" key="2">
    <source>
        <dbReference type="EMBL" id="VDP00751.1"/>
    </source>
</evidence>